<dbReference type="EMBL" id="BAAAHQ010000036">
    <property type="protein sequence ID" value="GAA0944448.1"/>
    <property type="molecule type" value="Genomic_DNA"/>
</dbReference>
<evidence type="ECO:0000313" key="2">
    <source>
        <dbReference type="EMBL" id="GAA0944448.1"/>
    </source>
</evidence>
<comment type="caution">
    <text evidence="2">The sequence shown here is derived from an EMBL/GenBank/DDBJ whole genome shotgun (WGS) entry which is preliminary data.</text>
</comment>
<sequence length="67" mass="6779">MTGGVAEGWGSGAWRGRGPGRAAAGRVGGGWAVQKPKEGQKQKPERGAVAETGKPALRRLSVPLSVG</sequence>
<evidence type="ECO:0000256" key="1">
    <source>
        <dbReference type="SAM" id="MobiDB-lite"/>
    </source>
</evidence>
<feature type="compositionally biased region" description="Basic and acidic residues" evidence="1">
    <location>
        <begin position="35"/>
        <end position="48"/>
    </location>
</feature>
<protein>
    <submittedName>
        <fullName evidence="2">Uncharacterized protein</fullName>
    </submittedName>
</protein>
<keyword evidence="3" id="KW-1185">Reference proteome</keyword>
<feature type="region of interest" description="Disordered" evidence="1">
    <location>
        <begin position="1"/>
        <end position="67"/>
    </location>
</feature>
<accession>A0ABP4B755</accession>
<organism evidence="2 3">
    <name type="scientific">Nonomuraea longicatena</name>
    <dbReference type="NCBI Taxonomy" id="83682"/>
    <lineage>
        <taxon>Bacteria</taxon>
        <taxon>Bacillati</taxon>
        <taxon>Actinomycetota</taxon>
        <taxon>Actinomycetes</taxon>
        <taxon>Streptosporangiales</taxon>
        <taxon>Streptosporangiaceae</taxon>
        <taxon>Nonomuraea</taxon>
    </lineage>
</organism>
<feature type="compositionally biased region" description="Gly residues" evidence="1">
    <location>
        <begin position="1"/>
        <end position="19"/>
    </location>
</feature>
<gene>
    <name evidence="2" type="ORF">GCM10009560_58500</name>
</gene>
<proteinExistence type="predicted"/>
<evidence type="ECO:0000313" key="3">
    <source>
        <dbReference type="Proteomes" id="UP001501578"/>
    </source>
</evidence>
<dbReference type="Proteomes" id="UP001501578">
    <property type="component" value="Unassembled WGS sequence"/>
</dbReference>
<reference evidence="3" key="1">
    <citation type="journal article" date="2019" name="Int. J. Syst. Evol. Microbiol.">
        <title>The Global Catalogue of Microorganisms (GCM) 10K type strain sequencing project: providing services to taxonomists for standard genome sequencing and annotation.</title>
        <authorList>
            <consortium name="The Broad Institute Genomics Platform"/>
            <consortium name="The Broad Institute Genome Sequencing Center for Infectious Disease"/>
            <person name="Wu L."/>
            <person name="Ma J."/>
        </authorList>
    </citation>
    <scope>NUCLEOTIDE SEQUENCE [LARGE SCALE GENOMIC DNA]</scope>
    <source>
        <strain evidence="3">JCM 11136</strain>
    </source>
</reference>
<name>A0ABP4B755_9ACTN</name>